<name>A0AAV9VL95_9PEZI</name>
<proteinExistence type="predicted"/>
<evidence type="ECO:0000256" key="1">
    <source>
        <dbReference type="SAM" id="MobiDB-lite"/>
    </source>
</evidence>
<sequence length="108" mass="12138">MEMKEISKKPENPYDTPEKTTNYVLNVVADKEAPTPDMKEVRVGINDDDLVHAEKLGFDQEKKILDGLDKNRPHERIIRPCGYLAIGYHACPAITIPPSVPVETFAYG</sequence>
<gene>
    <name evidence="2" type="ORF">TWF730_005697</name>
</gene>
<feature type="region of interest" description="Disordered" evidence="1">
    <location>
        <begin position="1"/>
        <end position="21"/>
    </location>
</feature>
<organism evidence="2 3">
    <name type="scientific">Orbilia blumenaviensis</name>
    <dbReference type="NCBI Taxonomy" id="1796055"/>
    <lineage>
        <taxon>Eukaryota</taxon>
        <taxon>Fungi</taxon>
        <taxon>Dikarya</taxon>
        <taxon>Ascomycota</taxon>
        <taxon>Pezizomycotina</taxon>
        <taxon>Orbiliomycetes</taxon>
        <taxon>Orbiliales</taxon>
        <taxon>Orbiliaceae</taxon>
        <taxon>Orbilia</taxon>
    </lineage>
</organism>
<evidence type="ECO:0000313" key="3">
    <source>
        <dbReference type="Proteomes" id="UP001373714"/>
    </source>
</evidence>
<accession>A0AAV9VL95</accession>
<feature type="compositionally biased region" description="Basic and acidic residues" evidence="1">
    <location>
        <begin position="1"/>
        <end position="18"/>
    </location>
</feature>
<comment type="caution">
    <text evidence="2">The sequence shown here is derived from an EMBL/GenBank/DDBJ whole genome shotgun (WGS) entry which is preliminary data.</text>
</comment>
<dbReference type="EMBL" id="JAVHNS010000002">
    <property type="protein sequence ID" value="KAK6361993.1"/>
    <property type="molecule type" value="Genomic_DNA"/>
</dbReference>
<reference evidence="2 3" key="1">
    <citation type="submission" date="2019-10" db="EMBL/GenBank/DDBJ databases">
        <authorList>
            <person name="Palmer J.M."/>
        </authorList>
    </citation>
    <scope>NUCLEOTIDE SEQUENCE [LARGE SCALE GENOMIC DNA]</scope>
    <source>
        <strain evidence="2 3">TWF730</strain>
    </source>
</reference>
<dbReference type="AlphaFoldDB" id="A0AAV9VL95"/>
<evidence type="ECO:0000313" key="2">
    <source>
        <dbReference type="EMBL" id="KAK6361993.1"/>
    </source>
</evidence>
<keyword evidence="3" id="KW-1185">Reference proteome</keyword>
<protein>
    <submittedName>
        <fullName evidence="2">Uncharacterized protein</fullName>
    </submittedName>
</protein>
<dbReference type="Proteomes" id="UP001373714">
    <property type="component" value="Unassembled WGS sequence"/>
</dbReference>